<evidence type="ECO:0000313" key="5">
    <source>
        <dbReference type="EMBL" id="UPL14682.1"/>
    </source>
</evidence>
<dbReference type="PANTHER" id="PTHR32182:SF0">
    <property type="entry name" value="DNA REPLICATION AND REPAIR PROTEIN RECF"/>
    <property type="match status" value="1"/>
</dbReference>
<evidence type="ECO:0000256" key="1">
    <source>
        <dbReference type="ARBA" id="ARBA00022763"/>
    </source>
</evidence>
<gene>
    <name evidence="5" type="ORF">KV396_09395</name>
</gene>
<organism evidence="5 6">
    <name type="scientific">Microbacterium galbinum</name>
    <dbReference type="NCBI Taxonomy" id="2851646"/>
    <lineage>
        <taxon>Bacteria</taxon>
        <taxon>Bacillati</taxon>
        <taxon>Actinomycetota</taxon>
        <taxon>Actinomycetes</taxon>
        <taxon>Micrococcales</taxon>
        <taxon>Microbacteriaceae</taxon>
        <taxon>Microbacterium</taxon>
    </lineage>
</organism>
<feature type="domain" description="AAA+ ATPase" evidence="4">
    <location>
        <begin position="96"/>
        <end position="403"/>
    </location>
</feature>
<dbReference type="PANTHER" id="PTHR32182">
    <property type="entry name" value="DNA REPLICATION AND REPAIR PROTEIN RECF"/>
    <property type="match status" value="1"/>
</dbReference>
<dbReference type="InterPro" id="IPR027417">
    <property type="entry name" value="P-loop_NTPase"/>
</dbReference>
<dbReference type="RefSeq" id="WP_247955550.1">
    <property type="nucleotide sequence ID" value="NZ_CP078077.1"/>
</dbReference>
<keyword evidence="3" id="KW-0742">SOS response</keyword>
<keyword evidence="1" id="KW-0227">DNA damage</keyword>
<name>A0ABY4IRK1_9MICO</name>
<dbReference type="SUPFAM" id="SSF52540">
    <property type="entry name" value="P-loop containing nucleoside triphosphate hydrolases"/>
    <property type="match status" value="1"/>
</dbReference>
<evidence type="ECO:0000256" key="2">
    <source>
        <dbReference type="ARBA" id="ARBA00023204"/>
    </source>
</evidence>
<dbReference type="Pfam" id="PF13476">
    <property type="entry name" value="AAA_23"/>
    <property type="match status" value="1"/>
</dbReference>
<proteinExistence type="predicted"/>
<dbReference type="Pfam" id="PF13304">
    <property type="entry name" value="AAA_21"/>
    <property type="match status" value="1"/>
</dbReference>
<dbReference type="InterPro" id="IPR003959">
    <property type="entry name" value="ATPase_AAA_core"/>
</dbReference>
<dbReference type="EMBL" id="CP078077">
    <property type="protein sequence ID" value="UPL14682.1"/>
    <property type="molecule type" value="Genomic_DNA"/>
</dbReference>
<accession>A0ABY4IRK1</accession>
<reference evidence="5 6" key="1">
    <citation type="submission" date="2021-06" db="EMBL/GenBank/DDBJ databases">
        <title>Genome-based taxonomic framework of Microbacterium strains isolated from marine environment, the description of four new species and reclassification of four preexisting species.</title>
        <authorList>
            <person name="Lee S.D."/>
            <person name="Kim S.-M."/>
            <person name="Byeon Y.-S."/>
            <person name="Yang H.L."/>
            <person name="Kim I.S."/>
        </authorList>
    </citation>
    <scope>NUCLEOTIDE SEQUENCE [LARGE SCALE GENOMIC DNA]</scope>
    <source>
        <strain evidence="5 6">SSW1-36</strain>
    </source>
</reference>
<dbReference type="SMART" id="SM00382">
    <property type="entry name" value="AAA"/>
    <property type="match status" value="1"/>
</dbReference>
<evidence type="ECO:0000259" key="4">
    <source>
        <dbReference type="SMART" id="SM00382"/>
    </source>
</evidence>
<keyword evidence="6" id="KW-1185">Reference proteome</keyword>
<dbReference type="InterPro" id="IPR038729">
    <property type="entry name" value="Rad50/SbcC_AAA"/>
</dbReference>
<keyword evidence="2" id="KW-0234">DNA repair</keyword>
<dbReference type="Proteomes" id="UP000831963">
    <property type="component" value="Chromosome"/>
</dbReference>
<dbReference type="InterPro" id="IPR003593">
    <property type="entry name" value="AAA+_ATPase"/>
</dbReference>
<evidence type="ECO:0000256" key="3">
    <source>
        <dbReference type="ARBA" id="ARBA00023236"/>
    </source>
</evidence>
<protein>
    <submittedName>
        <fullName evidence="5">AAA family ATPase</fullName>
    </submittedName>
</protein>
<sequence>MTEITPALLAVEFGTSEKDVRATLAFLFGPLPEGVARWELSEEQANYYRAYAYGMRESSGYYGGPGSSSQEPDEYGLRRLTIRDWRQFDRVDIDLSAQLTLITGENGTGKTSLLQVLGQTFEQGTEFVGTPTRDKEGFFFKHGRRRPATSGEIDKIGTITFASGASAHVGIRQWQHQDQPSFAPEIVPYRRVAGMYLDAQRLIGPYQRVESIPPRFNSASEIARMYREQIKNLWIPHMVVKSPSLLIKEALIAAALYGEGSAVLARDPRAAEVWNGFQKILEKLFPESLGFKGLRIDQGEVILQSASGPFALEASSGGIAAILSLAWQIYLTSFESSGRFTVCFDEPENHLHPSLQRSILPSLLEAFPSVHFVVATHSPFVVTSTRAASVYALRRRKNGKVYTEKLDLEEQAFTADEILNDVLGVGTTIPIWAERSLESILDDFQGRPKDSASMQDLLDSLNAAGLRLTMPSVTDAVAENLNDSSNRMDEA</sequence>
<evidence type="ECO:0000313" key="6">
    <source>
        <dbReference type="Proteomes" id="UP000831963"/>
    </source>
</evidence>
<dbReference type="Gene3D" id="3.40.50.300">
    <property type="entry name" value="P-loop containing nucleotide triphosphate hydrolases"/>
    <property type="match status" value="2"/>
</dbReference>